<keyword evidence="4" id="KW-1185">Reference proteome</keyword>
<proteinExistence type="predicted"/>
<comment type="caution">
    <text evidence="3">The sequence shown here is derived from an EMBL/GenBank/DDBJ whole genome shotgun (WGS) entry which is preliminary data.</text>
</comment>
<gene>
    <name evidence="3" type="ORF">CUNI_LOCUS3670</name>
</gene>
<dbReference type="OrthoDB" id="5946976at2759"/>
<accession>A0A8S3YRK0</accession>
<evidence type="ECO:0000313" key="3">
    <source>
        <dbReference type="EMBL" id="CAG5118112.1"/>
    </source>
</evidence>
<dbReference type="AlphaFoldDB" id="A0A8S3YRK0"/>
<evidence type="ECO:0000259" key="2">
    <source>
        <dbReference type="Pfam" id="PF00144"/>
    </source>
</evidence>
<sequence length="385" mass="42531">MGFQQCLPVIVMAALLLQQLQTVTTEILSSSDEAKLVSLLKNVMECRQIPGLTMTIVKGKEHSIIPLGVSNKETNEAVTPRTLFYLSTITQAFTATLLAQLTQRSEGSIQFDVPIAQLIGPELQLSSERLTETVTLRDALMHRTGLSTGSIAGMTGLPQAMSRSQVISNLKEIPMQADFRDDFRFNQFGITLAAYVGEKVTSSTWEKLMRVHLLDKLLMTSTTVATDDRSSPDFSRSYVSVDGLLVETDPKIFDIGPLAPAATMFTNAEDMVKGLKFFLGDPFLLSQTRMPAPLLEELMIPRILLPIGYRASLDRSSYIWPVPDINVGYGMGFFTNVYRGFQVPWAGSTTHGFSSIMWLIPERSIGIFLSINGQKHSQIPLATLQ</sequence>
<dbReference type="Gene3D" id="3.40.710.10">
    <property type="entry name" value="DD-peptidase/beta-lactamase superfamily"/>
    <property type="match status" value="1"/>
</dbReference>
<dbReference type="Pfam" id="PF00144">
    <property type="entry name" value="Beta-lactamase"/>
    <property type="match status" value="1"/>
</dbReference>
<feature type="signal peptide" evidence="1">
    <location>
        <begin position="1"/>
        <end position="25"/>
    </location>
</feature>
<dbReference type="InterPro" id="IPR001466">
    <property type="entry name" value="Beta-lactam-related"/>
</dbReference>
<dbReference type="SUPFAM" id="SSF56601">
    <property type="entry name" value="beta-lactamase/transpeptidase-like"/>
    <property type="match status" value="1"/>
</dbReference>
<feature type="non-terminal residue" evidence="3">
    <location>
        <position position="1"/>
    </location>
</feature>
<dbReference type="InterPro" id="IPR050491">
    <property type="entry name" value="AmpC-like"/>
</dbReference>
<feature type="chain" id="PRO_5035870977" description="Beta-lactamase-related domain-containing protein" evidence="1">
    <location>
        <begin position="26"/>
        <end position="385"/>
    </location>
</feature>
<dbReference type="Proteomes" id="UP000678393">
    <property type="component" value="Unassembled WGS sequence"/>
</dbReference>
<dbReference type="EMBL" id="CAJHNH020000498">
    <property type="protein sequence ID" value="CAG5118112.1"/>
    <property type="molecule type" value="Genomic_DNA"/>
</dbReference>
<dbReference type="PANTHER" id="PTHR46825:SF15">
    <property type="entry name" value="BETA-LACTAMASE-RELATED DOMAIN-CONTAINING PROTEIN"/>
    <property type="match status" value="1"/>
</dbReference>
<feature type="domain" description="Beta-lactamase-related" evidence="2">
    <location>
        <begin position="39"/>
        <end position="375"/>
    </location>
</feature>
<protein>
    <recommendedName>
        <fullName evidence="2">Beta-lactamase-related domain-containing protein</fullName>
    </recommendedName>
</protein>
<dbReference type="InterPro" id="IPR012338">
    <property type="entry name" value="Beta-lactam/transpept-like"/>
</dbReference>
<keyword evidence="1" id="KW-0732">Signal</keyword>
<dbReference type="PANTHER" id="PTHR46825">
    <property type="entry name" value="D-ALANYL-D-ALANINE-CARBOXYPEPTIDASE/ENDOPEPTIDASE AMPH"/>
    <property type="match status" value="1"/>
</dbReference>
<organism evidence="3 4">
    <name type="scientific">Candidula unifasciata</name>
    <dbReference type="NCBI Taxonomy" id="100452"/>
    <lineage>
        <taxon>Eukaryota</taxon>
        <taxon>Metazoa</taxon>
        <taxon>Spiralia</taxon>
        <taxon>Lophotrochozoa</taxon>
        <taxon>Mollusca</taxon>
        <taxon>Gastropoda</taxon>
        <taxon>Heterobranchia</taxon>
        <taxon>Euthyneura</taxon>
        <taxon>Panpulmonata</taxon>
        <taxon>Eupulmonata</taxon>
        <taxon>Stylommatophora</taxon>
        <taxon>Helicina</taxon>
        <taxon>Helicoidea</taxon>
        <taxon>Geomitridae</taxon>
        <taxon>Candidula</taxon>
    </lineage>
</organism>
<name>A0A8S3YRK0_9EUPU</name>
<reference evidence="3" key="1">
    <citation type="submission" date="2021-04" db="EMBL/GenBank/DDBJ databases">
        <authorList>
            <consortium name="Molecular Ecology Group"/>
        </authorList>
    </citation>
    <scope>NUCLEOTIDE SEQUENCE</scope>
</reference>
<evidence type="ECO:0000313" key="4">
    <source>
        <dbReference type="Proteomes" id="UP000678393"/>
    </source>
</evidence>
<evidence type="ECO:0000256" key="1">
    <source>
        <dbReference type="SAM" id="SignalP"/>
    </source>
</evidence>